<dbReference type="GO" id="GO:0008168">
    <property type="term" value="F:methyltransferase activity"/>
    <property type="evidence" value="ECO:0007669"/>
    <property type="project" value="UniProtKB-KW"/>
</dbReference>
<dbReference type="PANTHER" id="PTHR43542:SF1">
    <property type="entry name" value="METHYLTRANSFERASE"/>
    <property type="match status" value="1"/>
</dbReference>
<reference evidence="4" key="1">
    <citation type="submission" date="2017-08" db="EMBL/GenBank/DDBJ databases">
        <authorList>
            <person name="Alvarez-Ponce D."/>
            <person name="Weitzman C.L."/>
            <person name="Tillett R.L."/>
            <person name="Sandmeier F.C."/>
            <person name="Tracy C.R."/>
        </authorList>
    </citation>
    <scope>NUCLEOTIDE SEQUENCE [LARGE SCALE GENOMIC DNA]</scope>
    <source>
        <strain evidence="4">723</strain>
    </source>
</reference>
<dbReference type="NCBIfam" id="TIGR00095">
    <property type="entry name" value="16S rRNA (guanine(966)-N(2))-methyltransferase RsmD"/>
    <property type="match status" value="1"/>
</dbReference>
<name>A0A269TKJ2_9BACT</name>
<dbReference type="CDD" id="cd02440">
    <property type="entry name" value="AdoMet_MTases"/>
    <property type="match status" value="1"/>
</dbReference>
<keyword evidence="1 3" id="KW-0489">Methyltransferase</keyword>
<accession>A0A269TKJ2</accession>
<organism evidence="3 4">
    <name type="scientific">Mycoplasmopsis agassizii</name>
    <dbReference type="NCBI Taxonomy" id="33922"/>
    <lineage>
        <taxon>Bacteria</taxon>
        <taxon>Bacillati</taxon>
        <taxon>Mycoplasmatota</taxon>
        <taxon>Mycoplasmoidales</taxon>
        <taxon>Metamycoplasmataceae</taxon>
        <taxon>Mycoplasmopsis</taxon>
    </lineage>
</organism>
<dbReference type="RefSeq" id="WP_095334802.1">
    <property type="nucleotide sequence ID" value="NZ_NQNY01000007.1"/>
</dbReference>
<dbReference type="PIRSF" id="PIRSF004553">
    <property type="entry name" value="CHP00095"/>
    <property type="match status" value="1"/>
</dbReference>
<evidence type="ECO:0000256" key="2">
    <source>
        <dbReference type="ARBA" id="ARBA00022679"/>
    </source>
</evidence>
<dbReference type="GO" id="GO:0031167">
    <property type="term" value="P:rRNA methylation"/>
    <property type="evidence" value="ECO:0007669"/>
    <property type="project" value="InterPro"/>
</dbReference>
<dbReference type="Pfam" id="PF03602">
    <property type="entry name" value="Cons_hypoth95"/>
    <property type="match status" value="1"/>
</dbReference>
<dbReference type="SUPFAM" id="SSF53335">
    <property type="entry name" value="S-adenosyl-L-methionine-dependent methyltransferases"/>
    <property type="match status" value="1"/>
</dbReference>
<dbReference type="PANTHER" id="PTHR43542">
    <property type="entry name" value="METHYLTRANSFERASE"/>
    <property type="match status" value="1"/>
</dbReference>
<dbReference type="AlphaFoldDB" id="A0A269TKJ2"/>
<sequence length="187" mass="21406">MLRIIAGKYRSRKIEAPPYEITRPTGDRMREATFSKIQAKLPGKIFLDLFSGSGANPIEAVSRNAMKAIAVEKNKIAFSILQDNVNKLGINNIDLYHTDALSFLRMKRGIKVDFIYLDPPFKDVELLNQVLETIIEFDFLNKNGMVIIETIENELLKIPDKYVVINSKRDIKTYSNSKVMIFLHLNN</sequence>
<gene>
    <name evidence="3" type="primary">rsmD</name>
    <name evidence="3" type="ORF">CJJ23_02525</name>
</gene>
<dbReference type="GO" id="GO:0003676">
    <property type="term" value="F:nucleic acid binding"/>
    <property type="evidence" value="ECO:0007669"/>
    <property type="project" value="InterPro"/>
</dbReference>
<dbReference type="PROSITE" id="PS00092">
    <property type="entry name" value="N6_MTASE"/>
    <property type="match status" value="1"/>
</dbReference>
<dbReference type="EMBL" id="NQNY01000007">
    <property type="protein sequence ID" value="PAK21295.1"/>
    <property type="molecule type" value="Genomic_DNA"/>
</dbReference>
<proteinExistence type="predicted"/>
<dbReference type="InterPro" id="IPR002052">
    <property type="entry name" value="DNA_methylase_N6_adenine_CS"/>
</dbReference>
<dbReference type="Gene3D" id="3.40.50.150">
    <property type="entry name" value="Vaccinia Virus protein VP39"/>
    <property type="match status" value="1"/>
</dbReference>
<dbReference type="OrthoDB" id="9803017at2"/>
<comment type="caution">
    <text evidence="3">The sequence shown here is derived from an EMBL/GenBank/DDBJ whole genome shotgun (WGS) entry which is preliminary data.</text>
</comment>
<keyword evidence="2 3" id="KW-0808">Transferase</keyword>
<protein>
    <submittedName>
        <fullName evidence="3">16S rRNA (Guanine(966)-N(2))-methyltransferase RsmD</fullName>
    </submittedName>
</protein>
<evidence type="ECO:0000256" key="1">
    <source>
        <dbReference type="ARBA" id="ARBA00022603"/>
    </source>
</evidence>
<dbReference type="Proteomes" id="UP000216943">
    <property type="component" value="Unassembled WGS sequence"/>
</dbReference>
<dbReference type="InterPro" id="IPR029063">
    <property type="entry name" value="SAM-dependent_MTases_sf"/>
</dbReference>
<dbReference type="InterPro" id="IPR004398">
    <property type="entry name" value="RNA_MeTrfase_RsmD"/>
</dbReference>
<evidence type="ECO:0000313" key="3">
    <source>
        <dbReference type="EMBL" id="PAK21295.1"/>
    </source>
</evidence>
<evidence type="ECO:0000313" key="4">
    <source>
        <dbReference type="Proteomes" id="UP000216943"/>
    </source>
</evidence>